<feature type="region of interest" description="Disordered" evidence="1">
    <location>
        <begin position="720"/>
        <end position="1005"/>
    </location>
</feature>
<feature type="compositionally biased region" description="Polar residues" evidence="1">
    <location>
        <begin position="619"/>
        <end position="649"/>
    </location>
</feature>
<feature type="region of interest" description="Disordered" evidence="1">
    <location>
        <begin position="246"/>
        <end position="317"/>
    </location>
</feature>
<dbReference type="Proteomes" id="UP001309876">
    <property type="component" value="Unassembled WGS sequence"/>
</dbReference>
<feature type="compositionally biased region" description="Low complexity" evidence="1">
    <location>
        <begin position="36"/>
        <end position="47"/>
    </location>
</feature>
<feature type="compositionally biased region" description="Polar residues" evidence="1">
    <location>
        <begin position="720"/>
        <end position="734"/>
    </location>
</feature>
<feature type="region of interest" description="Disordered" evidence="1">
    <location>
        <begin position="1"/>
        <end position="167"/>
    </location>
</feature>
<comment type="caution">
    <text evidence="2">The sequence shown here is derived from an EMBL/GenBank/DDBJ whole genome shotgun (WGS) entry which is preliminary data.</text>
</comment>
<feature type="compositionally biased region" description="Pro residues" evidence="1">
    <location>
        <begin position="806"/>
        <end position="815"/>
    </location>
</feature>
<reference evidence="2 3" key="1">
    <citation type="submission" date="2023-08" db="EMBL/GenBank/DDBJ databases">
        <title>Black Yeasts Isolated from many extreme environments.</title>
        <authorList>
            <person name="Coleine C."/>
            <person name="Stajich J.E."/>
            <person name="Selbmann L."/>
        </authorList>
    </citation>
    <scope>NUCLEOTIDE SEQUENCE [LARGE SCALE GENOMIC DNA]</scope>
    <source>
        <strain evidence="2 3">CCFEE 5910</strain>
    </source>
</reference>
<feature type="compositionally biased region" description="Low complexity" evidence="1">
    <location>
        <begin position="901"/>
        <end position="912"/>
    </location>
</feature>
<evidence type="ECO:0000313" key="2">
    <source>
        <dbReference type="EMBL" id="KAK5088162.1"/>
    </source>
</evidence>
<feature type="compositionally biased region" description="Low complexity" evidence="1">
    <location>
        <begin position="760"/>
        <end position="805"/>
    </location>
</feature>
<accession>A0AAN7T247</accession>
<dbReference type="AlphaFoldDB" id="A0AAN7T247"/>
<evidence type="ECO:0000256" key="1">
    <source>
        <dbReference type="SAM" id="MobiDB-lite"/>
    </source>
</evidence>
<evidence type="ECO:0000313" key="3">
    <source>
        <dbReference type="Proteomes" id="UP001309876"/>
    </source>
</evidence>
<feature type="compositionally biased region" description="Low complexity" evidence="1">
    <location>
        <begin position="650"/>
        <end position="666"/>
    </location>
</feature>
<feature type="compositionally biased region" description="Basic and acidic residues" evidence="1">
    <location>
        <begin position="55"/>
        <end position="66"/>
    </location>
</feature>
<keyword evidence="3" id="KW-1185">Reference proteome</keyword>
<feature type="region of interest" description="Disordered" evidence="1">
    <location>
        <begin position="445"/>
        <end position="478"/>
    </location>
</feature>
<feature type="compositionally biased region" description="Low complexity" evidence="1">
    <location>
        <begin position="816"/>
        <end position="828"/>
    </location>
</feature>
<sequence>MAASSSSAGDIEMPATPPNDEAGSPKFDVHKDEQHSASTSGLSSLSSDIGPTPKGLRDYMETDETNRTGATRAGSPVRRSKRERKQMSRYAEFRASISSTSSQDTNSLPPRKRRKTHAPGTQEQSSSASETSIAQSSSSNSVSSIPNVPLSPVQASASRPEPKLKQSVTATIPEIEADIVGAFFAKAYDKPVNRKFTLQQVDDYTSRFPEQLERMKRMSQNERKEHWMYPNFDYKNPTYYGADGTISKASSSTAQPGSNKGSRTTSPLKGGRSGQQARGNRGNGKNGKSQKGRGTGGSGPGRDKESPNPPHKISMKPHEKDLLHAVRQRQLKLKSLFSSMAGQQRDALELQASGNISKLLRKPTFHTKVPAYHEVMQKLEEKENETKSLIRAELKEQIALADRELGSQAEIIVREFRTRVEEAQKEHVRGCQGDLMLIARAHRGAGDDTRTSNGSDIGSDFPRLHELPEPNARPRGYTSQRIQDEKAFRETSSSYDEQAQREVIERDIVGPVLEAAAREAASQRADVDKQARLDTLIDVARQELRQAGGYLVPRPLSEDENPQFALSRLADVAEYISTIHPNRAYIFMPVEPRDIDNFPIEYLIGPKLYLEYEQIQSRRSANSRATSLRPKSTSLPQKRPSADQTPYNKPSSNPSASLPNLAIAPSRMPPPPSSSSSQRHHSVLVKPPIAHPTFVRAFCNMASREAHAFPEVASWLQTSSQQIPRASQPPTTVAQLAPPASPASSRGSLSQPHVPPQPSPHQSRQYPPTKTSITSPIATTSPQQFQPPTTRFDIPQPTTIIQQQLPQPPLPPPSQPAITTTTISSPASDVTQQRRRSINASSFPAPRPRLGGPRREPGQITFTPAQTPDSDRFKNPPQPQLLPPGQSAYRPSSLQPHHHNSYTTNINNNNNNNHHHNIPELLAPTTTTTTGQNLTPAQGPPSTTSTSTSTAGSTTGKITNTFVNQNPDATSRSIQAADVARRTATSTQVQGAGPKGGKRVLLPKG</sequence>
<feature type="compositionally biased region" description="Low complexity" evidence="1">
    <location>
        <begin position="925"/>
        <end position="956"/>
    </location>
</feature>
<feature type="compositionally biased region" description="Polar residues" evidence="1">
    <location>
        <begin position="247"/>
        <end position="267"/>
    </location>
</feature>
<proteinExistence type="predicted"/>
<feature type="compositionally biased region" description="Low complexity" evidence="1">
    <location>
        <begin position="742"/>
        <end position="752"/>
    </location>
</feature>
<feature type="compositionally biased region" description="Low complexity" evidence="1">
    <location>
        <begin position="121"/>
        <end position="148"/>
    </location>
</feature>
<dbReference type="EMBL" id="JAVRRJ010000002">
    <property type="protein sequence ID" value="KAK5088162.1"/>
    <property type="molecule type" value="Genomic_DNA"/>
</dbReference>
<feature type="compositionally biased region" description="Polar residues" evidence="1">
    <location>
        <begin position="957"/>
        <end position="974"/>
    </location>
</feature>
<gene>
    <name evidence="2" type="ORF">LTR05_002379</name>
</gene>
<name>A0AAN7T247_9EURO</name>
<feature type="region of interest" description="Disordered" evidence="1">
    <location>
        <begin position="619"/>
        <end position="681"/>
    </location>
</feature>
<feature type="compositionally biased region" description="Low complexity" evidence="1">
    <location>
        <begin position="96"/>
        <end position="107"/>
    </location>
</feature>
<organism evidence="2 3">
    <name type="scientific">Lithohypha guttulata</name>
    <dbReference type="NCBI Taxonomy" id="1690604"/>
    <lineage>
        <taxon>Eukaryota</taxon>
        <taxon>Fungi</taxon>
        <taxon>Dikarya</taxon>
        <taxon>Ascomycota</taxon>
        <taxon>Pezizomycotina</taxon>
        <taxon>Eurotiomycetes</taxon>
        <taxon>Chaetothyriomycetidae</taxon>
        <taxon>Chaetothyriales</taxon>
        <taxon>Trichomeriaceae</taxon>
        <taxon>Lithohypha</taxon>
    </lineage>
</organism>
<protein>
    <submittedName>
        <fullName evidence="2">Uncharacterized protein</fullName>
    </submittedName>
</protein>